<proteinExistence type="predicted"/>
<comment type="subcellular location">
    <subcellularLocation>
        <location evidence="1">Membrane</location>
        <topology evidence="1">Multi-pass membrane protein</topology>
    </subcellularLocation>
</comment>
<dbReference type="Pfam" id="PF03006">
    <property type="entry name" value="HlyIII"/>
    <property type="match status" value="1"/>
</dbReference>
<protein>
    <submittedName>
        <fullName evidence="7">Hemolysin III</fullName>
    </submittedName>
</protein>
<feature type="binding site" evidence="5">
    <location>
        <position position="210"/>
    </location>
    <ligand>
        <name>Zn(2+)</name>
        <dbReference type="ChEBI" id="CHEBI:29105"/>
    </ligand>
</feature>
<dbReference type="GO" id="GO:0016020">
    <property type="term" value="C:membrane"/>
    <property type="evidence" value="ECO:0007669"/>
    <property type="project" value="UniProtKB-SubCell"/>
</dbReference>
<name>A0A7Y9I4Y8_9ACTN</name>
<dbReference type="PANTHER" id="PTHR20855">
    <property type="entry name" value="ADIPOR/PROGESTIN RECEPTOR-RELATED"/>
    <property type="match status" value="1"/>
</dbReference>
<organism evidence="7 8">
    <name type="scientific">Microlunatus parietis</name>
    <dbReference type="NCBI Taxonomy" id="682979"/>
    <lineage>
        <taxon>Bacteria</taxon>
        <taxon>Bacillati</taxon>
        <taxon>Actinomycetota</taxon>
        <taxon>Actinomycetes</taxon>
        <taxon>Propionibacteriales</taxon>
        <taxon>Propionibacteriaceae</taxon>
        <taxon>Microlunatus</taxon>
    </lineage>
</organism>
<feature type="transmembrane region" description="Helical" evidence="6">
    <location>
        <begin position="101"/>
        <end position="117"/>
    </location>
</feature>
<dbReference type="InterPro" id="IPR004254">
    <property type="entry name" value="AdipoR/HlyIII-related"/>
</dbReference>
<feature type="transmembrane region" description="Helical" evidence="6">
    <location>
        <begin position="61"/>
        <end position="80"/>
    </location>
</feature>
<evidence type="ECO:0000256" key="2">
    <source>
        <dbReference type="ARBA" id="ARBA00022692"/>
    </source>
</evidence>
<keyword evidence="3 6" id="KW-1133">Transmembrane helix</keyword>
<evidence type="ECO:0000313" key="7">
    <source>
        <dbReference type="EMBL" id="NYE70368.1"/>
    </source>
</evidence>
<evidence type="ECO:0000256" key="6">
    <source>
        <dbReference type="SAM" id="Phobius"/>
    </source>
</evidence>
<evidence type="ECO:0000313" key="8">
    <source>
        <dbReference type="Proteomes" id="UP000569914"/>
    </source>
</evidence>
<feature type="binding site" evidence="5">
    <location>
        <position position="214"/>
    </location>
    <ligand>
        <name>Zn(2+)</name>
        <dbReference type="ChEBI" id="CHEBI:29105"/>
    </ligand>
</feature>
<dbReference type="RefSeq" id="WP_179749760.1">
    <property type="nucleotide sequence ID" value="NZ_JACCBU010000001.1"/>
</dbReference>
<dbReference type="EMBL" id="JACCBU010000001">
    <property type="protein sequence ID" value="NYE70368.1"/>
    <property type="molecule type" value="Genomic_DNA"/>
</dbReference>
<dbReference type="Proteomes" id="UP000569914">
    <property type="component" value="Unassembled WGS sequence"/>
</dbReference>
<dbReference type="PANTHER" id="PTHR20855:SF3">
    <property type="entry name" value="LD03007P"/>
    <property type="match status" value="1"/>
</dbReference>
<dbReference type="GO" id="GO:0046872">
    <property type="term" value="F:metal ion binding"/>
    <property type="evidence" value="ECO:0007669"/>
    <property type="project" value="UniProtKB-KW"/>
</dbReference>
<sequence length="236" mass="25369">MSTTRTDPDLEPDRTAGDQVAEVIRQVKPKLRGWLHAGMTPLAAAAGIVLIWLAPTAAGKVGGAVFLAASLLLFGTSGLYHRFHWGPTGDAVLRRMDHANIYVFIAATYTPLALIMLTGTSRVVLLSVIWSAALGGLLFRLFWLSAPRWLYTGLYILMGWAAVGWLGAFYAAGGAAVVALVVAGGLFYTLGAVVYGKKWPDPSPRWFGFHEIFHSFTIAGFAVHYIAISLITYAAG</sequence>
<feature type="transmembrane region" description="Helical" evidence="6">
    <location>
        <begin position="149"/>
        <end position="170"/>
    </location>
</feature>
<feature type="transmembrane region" description="Helical" evidence="6">
    <location>
        <begin position="123"/>
        <end position="142"/>
    </location>
</feature>
<gene>
    <name evidence="7" type="ORF">BKA15_001697</name>
</gene>
<evidence type="ECO:0000256" key="1">
    <source>
        <dbReference type="ARBA" id="ARBA00004141"/>
    </source>
</evidence>
<feature type="binding site" evidence="5">
    <location>
        <position position="81"/>
    </location>
    <ligand>
        <name>Zn(2+)</name>
        <dbReference type="ChEBI" id="CHEBI:29105"/>
    </ligand>
</feature>
<feature type="transmembrane region" description="Helical" evidence="6">
    <location>
        <begin position="176"/>
        <end position="195"/>
    </location>
</feature>
<keyword evidence="8" id="KW-1185">Reference proteome</keyword>
<feature type="transmembrane region" description="Helical" evidence="6">
    <location>
        <begin position="34"/>
        <end position="55"/>
    </location>
</feature>
<keyword evidence="4 6" id="KW-0472">Membrane</keyword>
<dbReference type="AlphaFoldDB" id="A0A7Y9I4Y8"/>
<keyword evidence="5" id="KW-0862">Zinc</keyword>
<comment type="caution">
    <text evidence="7">The sequence shown here is derived from an EMBL/GenBank/DDBJ whole genome shotgun (WGS) entry which is preliminary data.</text>
</comment>
<keyword evidence="2 6" id="KW-0812">Transmembrane</keyword>
<evidence type="ECO:0000256" key="3">
    <source>
        <dbReference type="ARBA" id="ARBA00022989"/>
    </source>
</evidence>
<feature type="transmembrane region" description="Helical" evidence="6">
    <location>
        <begin position="216"/>
        <end position="235"/>
    </location>
</feature>
<evidence type="ECO:0000256" key="4">
    <source>
        <dbReference type="ARBA" id="ARBA00023136"/>
    </source>
</evidence>
<keyword evidence="5" id="KW-0479">Metal-binding</keyword>
<reference evidence="7 8" key="1">
    <citation type="submission" date="2020-07" db="EMBL/GenBank/DDBJ databases">
        <title>Sequencing the genomes of 1000 actinobacteria strains.</title>
        <authorList>
            <person name="Klenk H.-P."/>
        </authorList>
    </citation>
    <scope>NUCLEOTIDE SEQUENCE [LARGE SCALE GENOMIC DNA]</scope>
    <source>
        <strain evidence="7 8">DSM 22083</strain>
    </source>
</reference>
<accession>A0A7Y9I4Y8</accession>
<evidence type="ECO:0000256" key="5">
    <source>
        <dbReference type="PIRSR" id="PIRSR604254-1"/>
    </source>
</evidence>